<dbReference type="KEGG" id="splu:LK06_027935"/>
<feature type="region of interest" description="Disordered" evidence="1">
    <location>
        <begin position="54"/>
        <end position="93"/>
    </location>
</feature>
<sequence length="137" mass="14429">MLHLPAGRELLCPTSEVQAAGLALNGAWYSRGISRNIGAGGHATLSCSPLHTARVQAPHGGDKLRLRRGRSRDPQGAASDTADGAGPGRVGTAAVRRRGRFRLPEAELLLAEGRRTEARTVFGRGLGSPTWDEGART</sequence>
<dbReference type="RefSeq" id="WP_039648159.1">
    <property type="nucleotide sequence ID" value="NZ_CP021080.1"/>
</dbReference>
<proteinExistence type="predicted"/>
<organism evidence="2 3">
    <name type="scientific">Streptomyces pluripotens</name>
    <dbReference type="NCBI Taxonomy" id="1355015"/>
    <lineage>
        <taxon>Bacteria</taxon>
        <taxon>Bacillati</taxon>
        <taxon>Actinomycetota</taxon>
        <taxon>Actinomycetes</taxon>
        <taxon>Kitasatosporales</taxon>
        <taxon>Streptomycetaceae</taxon>
        <taxon>Streptomyces</taxon>
    </lineage>
</organism>
<dbReference type="STRING" id="1355015.LK06_027935"/>
<dbReference type="EMBL" id="CP022433">
    <property type="protein sequence ID" value="ASN27420.1"/>
    <property type="molecule type" value="Genomic_DNA"/>
</dbReference>
<name>A0A221P5G0_9ACTN</name>
<evidence type="ECO:0000256" key="1">
    <source>
        <dbReference type="SAM" id="MobiDB-lite"/>
    </source>
</evidence>
<dbReference type="AlphaFoldDB" id="A0A221P5G0"/>
<reference evidence="2 3" key="1">
    <citation type="submission" date="2017-07" db="EMBL/GenBank/DDBJ databases">
        <title>Genome sequence of Streptomyces pluripotens MUSC 137T.</title>
        <authorList>
            <person name="Ser H.-L."/>
            <person name="Lee L.-H."/>
        </authorList>
    </citation>
    <scope>NUCLEOTIDE SEQUENCE [LARGE SCALE GENOMIC DNA]</scope>
    <source>
        <strain evidence="2 3">MUSC 137</strain>
    </source>
</reference>
<accession>A0A221P5G0</accession>
<dbReference type="Proteomes" id="UP000031501">
    <property type="component" value="Chromosome"/>
</dbReference>
<keyword evidence="3" id="KW-1185">Reference proteome</keyword>
<protein>
    <submittedName>
        <fullName evidence="2">Uncharacterized protein</fullName>
    </submittedName>
</protein>
<evidence type="ECO:0000313" key="3">
    <source>
        <dbReference type="Proteomes" id="UP000031501"/>
    </source>
</evidence>
<evidence type="ECO:0000313" key="2">
    <source>
        <dbReference type="EMBL" id="ASN27420.1"/>
    </source>
</evidence>
<gene>
    <name evidence="2" type="ORF">LK07_29105</name>
</gene>